<dbReference type="InterPro" id="IPR052968">
    <property type="entry name" value="Nucleotide_metab_enz"/>
</dbReference>
<feature type="region of interest" description="Disordered" evidence="1">
    <location>
        <begin position="308"/>
        <end position="395"/>
    </location>
</feature>
<sequence>MAKIIYHNDPDGWFAATVALHSIELEPQKSFHDVGLFPINYGEKLPLNSIEPEEEVVMLDFAPDSEDEFLALLNRTQNVIWIDHHKSAIEKYESYNLKGIRSTDHCTAVLAWGFYKKDADLPYTLELVEDHDLWRHKDPATALFTLGSTQYDNNPKLKRMYNLVFGSHTHHRAMINEICEKGAVVKDYLEHEARSIVTTGTLLQDESSINAFILNYNGSQASHIAATIAEIIRALTANSNVEFCVILYSTISGNRRKFELRKGFGYKDVDLSTIAARNGGGGHKDAAGFIISDGQKLDLTIPERSFKPFADEKEEEPEHTEGEEQESTDLDAIEDEGPQPEPVTTDDFDLSKAADDWTKENETITVNEADLTGEPPKPEPPKPKKKRKTKKRKVK</sequence>
<organism evidence="2">
    <name type="scientific">viral metagenome</name>
    <dbReference type="NCBI Taxonomy" id="1070528"/>
    <lineage>
        <taxon>unclassified sequences</taxon>
        <taxon>metagenomes</taxon>
        <taxon>organismal metagenomes</taxon>
    </lineage>
</organism>
<proteinExistence type="predicted"/>
<evidence type="ECO:0000313" key="2">
    <source>
        <dbReference type="EMBL" id="QJI01394.1"/>
    </source>
</evidence>
<evidence type="ECO:0000256" key="1">
    <source>
        <dbReference type="SAM" id="MobiDB-lite"/>
    </source>
</evidence>
<dbReference type="EMBL" id="MT144920">
    <property type="protein sequence ID" value="QJI01394.1"/>
    <property type="molecule type" value="Genomic_DNA"/>
</dbReference>
<feature type="compositionally biased region" description="Basic and acidic residues" evidence="1">
    <location>
        <begin position="349"/>
        <end position="362"/>
    </location>
</feature>
<dbReference type="Gene3D" id="3.10.310.30">
    <property type="match status" value="1"/>
</dbReference>
<feature type="compositionally biased region" description="Basic residues" evidence="1">
    <location>
        <begin position="383"/>
        <end position="395"/>
    </location>
</feature>
<dbReference type="InterPro" id="IPR038763">
    <property type="entry name" value="DHH_sf"/>
</dbReference>
<gene>
    <name evidence="2" type="ORF">TM448B02504_0006</name>
</gene>
<reference evidence="2" key="1">
    <citation type="submission" date="2020-03" db="EMBL/GenBank/DDBJ databases">
        <title>The deep terrestrial virosphere.</title>
        <authorList>
            <person name="Holmfeldt K."/>
            <person name="Nilsson E."/>
            <person name="Simone D."/>
            <person name="Lopez-Fernandez M."/>
            <person name="Wu X."/>
            <person name="de Brujin I."/>
            <person name="Lundin D."/>
            <person name="Andersson A."/>
            <person name="Bertilsson S."/>
            <person name="Dopson M."/>
        </authorList>
    </citation>
    <scope>NUCLEOTIDE SEQUENCE</scope>
    <source>
        <strain evidence="2">TM448B02504</strain>
    </source>
</reference>
<dbReference type="PANTHER" id="PTHR42146">
    <property type="entry name" value="3',5'-CYCLIC-NUCLEOTIDE PHOSPHODIESTERASE"/>
    <property type="match status" value="1"/>
</dbReference>
<dbReference type="AlphaFoldDB" id="A0A6M3XXC4"/>
<feature type="compositionally biased region" description="Acidic residues" evidence="1">
    <location>
        <begin position="312"/>
        <end position="348"/>
    </location>
</feature>
<dbReference type="PANTHER" id="PTHR42146:SF1">
    <property type="entry name" value="OLIGORIBONUCLEASE NRNB"/>
    <property type="match status" value="1"/>
</dbReference>
<dbReference type="SUPFAM" id="SSF64182">
    <property type="entry name" value="DHH phosphoesterases"/>
    <property type="match status" value="1"/>
</dbReference>
<name>A0A6M3XXC4_9ZZZZ</name>
<protein>
    <submittedName>
        <fullName evidence="2">Putative DHH phosphatase family protein</fullName>
    </submittedName>
</protein>
<accession>A0A6M3XXC4</accession>